<dbReference type="NCBIfam" id="TIGR00005">
    <property type="entry name" value="rluA_subfam"/>
    <property type="match status" value="1"/>
</dbReference>
<dbReference type="Gene3D" id="3.30.2350.10">
    <property type="entry name" value="Pseudouridine synthase"/>
    <property type="match status" value="1"/>
</dbReference>
<dbReference type="Gene3D" id="3.10.290.10">
    <property type="entry name" value="RNA-binding S4 domain"/>
    <property type="match status" value="1"/>
</dbReference>
<evidence type="ECO:0000313" key="8">
    <source>
        <dbReference type="EMBL" id="MDQ2070423.1"/>
    </source>
</evidence>
<feature type="domain" description="RNA-binding S4" evidence="7">
    <location>
        <begin position="14"/>
        <end position="58"/>
    </location>
</feature>
<dbReference type="SUPFAM" id="SSF55120">
    <property type="entry name" value="Pseudouridine synthase"/>
    <property type="match status" value="1"/>
</dbReference>
<dbReference type="Pfam" id="PF00849">
    <property type="entry name" value="PseudoU_synth_2"/>
    <property type="match status" value="1"/>
</dbReference>
<name>A0ABU0W9I7_9GAMM</name>
<dbReference type="InterPro" id="IPR006224">
    <property type="entry name" value="PsdUridine_synth_RluA-like_CS"/>
</dbReference>
<dbReference type="InterPro" id="IPR020103">
    <property type="entry name" value="PsdUridine_synth_cat_dom_sf"/>
</dbReference>
<keyword evidence="9" id="KW-1185">Reference proteome</keyword>
<dbReference type="InterPro" id="IPR036986">
    <property type="entry name" value="S4_RNA-bd_sf"/>
</dbReference>
<comment type="catalytic activity">
    <reaction evidence="3">
        <text>uridine(1911/1915/1917) in 23S rRNA = pseudouridine(1911/1915/1917) in 23S rRNA</text>
        <dbReference type="Rhea" id="RHEA:42524"/>
        <dbReference type="Rhea" id="RHEA-COMP:10097"/>
        <dbReference type="Rhea" id="RHEA-COMP:10098"/>
        <dbReference type="ChEBI" id="CHEBI:65314"/>
        <dbReference type="ChEBI" id="CHEBI:65315"/>
        <dbReference type="EC" id="5.4.99.23"/>
    </reaction>
</comment>
<organism evidence="8 9">
    <name type="scientific">Natronospira bacteriovora</name>
    <dbReference type="NCBI Taxonomy" id="3069753"/>
    <lineage>
        <taxon>Bacteria</taxon>
        <taxon>Pseudomonadati</taxon>
        <taxon>Pseudomonadota</taxon>
        <taxon>Gammaproteobacteria</taxon>
        <taxon>Natronospirales</taxon>
        <taxon>Natronospiraceae</taxon>
        <taxon>Natronospira</taxon>
    </lineage>
</organism>
<evidence type="ECO:0000256" key="3">
    <source>
        <dbReference type="ARBA" id="ARBA00036882"/>
    </source>
</evidence>
<evidence type="ECO:0000259" key="6">
    <source>
        <dbReference type="Pfam" id="PF00849"/>
    </source>
</evidence>
<dbReference type="InterPro" id="IPR002942">
    <property type="entry name" value="S4_RNA-bd"/>
</dbReference>
<evidence type="ECO:0000256" key="2">
    <source>
        <dbReference type="ARBA" id="ARBA00023235"/>
    </source>
</evidence>
<comment type="caution">
    <text evidence="8">The sequence shown here is derived from an EMBL/GenBank/DDBJ whole genome shotgun (WGS) entry which is preliminary data.</text>
</comment>
<dbReference type="Pfam" id="PF01479">
    <property type="entry name" value="S4"/>
    <property type="match status" value="1"/>
</dbReference>
<reference evidence="8 9" key="1">
    <citation type="submission" date="2023-08" db="EMBL/GenBank/DDBJ databases">
        <title>Whole-genome sequencing of halo(alkali)philic microorganisms from hypersaline lakes.</title>
        <authorList>
            <person name="Sorokin D.Y."/>
            <person name="Abbas B."/>
            <person name="Merkel A.Y."/>
        </authorList>
    </citation>
    <scope>NUCLEOTIDE SEQUENCE [LARGE SCALE GENOMIC DNA]</scope>
    <source>
        <strain evidence="8 9">AB-CW4</strain>
    </source>
</reference>
<proteinExistence type="inferred from homology"/>
<dbReference type="PANTHER" id="PTHR21600">
    <property type="entry name" value="MITOCHONDRIAL RNA PSEUDOURIDINE SYNTHASE"/>
    <property type="match status" value="1"/>
</dbReference>
<dbReference type="InterPro" id="IPR050188">
    <property type="entry name" value="RluA_PseudoU_synthase"/>
</dbReference>
<dbReference type="CDD" id="cd00165">
    <property type="entry name" value="S4"/>
    <property type="match status" value="1"/>
</dbReference>
<comment type="similarity">
    <text evidence="1 5">Belongs to the pseudouridine synthase RluA family.</text>
</comment>
<evidence type="ECO:0000256" key="1">
    <source>
        <dbReference type="ARBA" id="ARBA00010876"/>
    </source>
</evidence>
<dbReference type="GO" id="GO:0160140">
    <property type="term" value="F:23S rRNA pseudouridine(1911/1915/1917) synthase activity"/>
    <property type="evidence" value="ECO:0007669"/>
    <property type="project" value="UniProtKB-EC"/>
</dbReference>
<comment type="function">
    <text evidence="5">Responsible for synthesis of pseudouridine from uracil.</text>
</comment>
<keyword evidence="4" id="KW-0694">RNA-binding</keyword>
<keyword evidence="2 5" id="KW-0413">Isomerase</keyword>
<evidence type="ECO:0000313" key="9">
    <source>
        <dbReference type="Proteomes" id="UP001239019"/>
    </source>
</evidence>
<dbReference type="SUPFAM" id="SSF55174">
    <property type="entry name" value="Alpha-L RNA-binding motif"/>
    <property type="match status" value="1"/>
</dbReference>
<feature type="domain" description="Pseudouridine synthase RsuA/RluA-like" evidence="6">
    <location>
        <begin position="89"/>
        <end position="239"/>
    </location>
</feature>
<accession>A0ABU0W9I7</accession>
<dbReference type="EMBL" id="JAVDDT010000007">
    <property type="protein sequence ID" value="MDQ2070423.1"/>
    <property type="molecule type" value="Genomic_DNA"/>
</dbReference>
<evidence type="ECO:0000259" key="7">
    <source>
        <dbReference type="Pfam" id="PF01479"/>
    </source>
</evidence>
<dbReference type="InterPro" id="IPR006225">
    <property type="entry name" value="PsdUridine_synth_RluC/D"/>
</dbReference>
<dbReference type="PROSITE" id="PS01129">
    <property type="entry name" value="PSI_RLU"/>
    <property type="match status" value="1"/>
</dbReference>
<dbReference type="InterPro" id="IPR006145">
    <property type="entry name" value="PsdUridine_synth_RsuA/RluA"/>
</dbReference>
<sequence>MADEIPIPDEYAGQRFDRVLARLFPDYSRSQLKGWIEAGHARLDGQAVRPREPVHGGQLASLDAPDRLDEHSSVSAQAIPLHIVYEDEDLVVLDKPPGLVVHPGAGNPDGTLENALLHRFPELAAVPRHGLIHRLDKDTSGLLVIARSSRAHARLTEAMQAREIVRRYQALVIGSMPSGGTVDAPLARHPVDRKRIAVRQGGREAVTHYRVAERFPFHTLLDVKLETGRTHQIRVHMAHVRYPIVGDPVYGRRLSVPRGATETLAESLRGFRRQALHAARLSLTHPVSGETIEVAAELPTDFQALLRALREDARAREAEARRRADR</sequence>
<dbReference type="PROSITE" id="PS50889">
    <property type="entry name" value="S4"/>
    <property type="match status" value="1"/>
</dbReference>
<dbReference type="EC" id="5.4.99.-" evidence="5"/>
<comment type="catalytic activity">
    <reaction evidence="5">
        <text>a uridine in RNA = a pseudouridine in RNA</text>
        <dbReference type="Rhea" id="RHEA:48348"/>
        <dbReference type="Rhea" id="RHEA-COMP:12068"/>
        <dbReference type="Rhea" id="RHEA-COMP:12069"/>
        <dbReference type="ChEBI" id="CHEBI:65314"/>
        <dbReference type="ChEBI" id="CHEBI:65315"/>
    </reaction>
</comment>
<evidence type="ECO:0000256" key="4">
    <source>
        <dbReference type="PROSITE-ProRule" id="PRU00182"/>
    </source>
</evidence>
<dbReference type="CDD" id="cd02869">
    <property type="entry name" value="PseudoU_synth_RluA_like"/>
    <property type="match status" value="1"/>
</dbReference>
<gene>
    <name evidence="8" type="primary">rluD</name>
    <name evidence="8" type="ORF">RBH19_11080</name>
</gene>
<protein>
    <recommendedName>
        <fullName evidence="5">Pseudouridine synthase</fullName>
        <ecNumber evidence="5">5.4.99.-</ecNumber>
    </recommendedName>
</protein>
<evidence type="ECO:0000256" key="5">
    <source>
        <dbReference type="RuleBase" id="RU362028"/>
    </source>
</evidence>
<dbReference type="Proteomes" id="UP001239019">
    <property type="component" value="Unassembled WGS sequence"/>
</dbReference>
<dbReference type="NCBIfam" id="NF008385">
    <property type="entry name" value="PRK11180.1"/>
    <property type="match status" value="1"/>
</dbReference>
<dbReference type="PANTHER" id="PTHR21600:SF44">
    <property type="entry name" value="RIBOSOMAL LARGE SUBUNIT PSEUDOURIDINE SYNTHASE D"/>
    <property type="match status" value="1"/>
</dbReference>